<evidence type="ECO:0000256" key="11">
    <source>
        <dbReference type="SAM" id="Phobius"/>
    </source>
</evidence>
<evidence type="ECO:0000256" key="6">
    <source>
        <dbReference type="ARBA" id="ARBA00023136"/>
    </source>
</evidence>
<keyword evidence="2" id="KW-1003">Cell membrane</keyword>
<keyword evidence="10" id="KW-0807">Transducer</keyword>
<feature type="transmembrane region" description="Helical" evidence="11">
    <location>
        <begin position="78"/>
        <end position="99"/>
    </location>
</feature>
<dbReference type="SUPFAM" id="SSF81321">
    <property type="entry name" value="Family A G protein-coupled receptor-like"/>
    <property type="match status" value="1"/>
</dbReference>
<dbReference type="Proteomes" id="UP000515154">
    <property type="component" value="Linkage group LG7"/>
</dbReference>
<sequence>MDTGSIIYITCETVIAVMSIVGNFLVLLAIRRNQKLQTTTNCFIGSLAVADLLVGFLAAPLAVLSFKGLPHHFSGCVLVNSCIVLLTQCSINGLLVIAIDRFVAINYPFTYEKYFTIKFSLMLVVISWTVALIIGLVPIMGWNMGPSEEKFCSFMSVIDLQYMVYFNFLGCVLFPLIVMLVIYVHIFKIVMAQLKQISAMQPNVGGDSRKKFARRKLYKEIKAAKSLVIIICLFVVCWFPIHISNCIMLLKGTEILLPHNVLLAAILLSHANSFINPCLYAYGNSQYKYTIRGFFCRNTVAAADDLTLSHRHYPLNSSVPECLDKQKPVRISVISKPELKD</sequence>
<keyword evidence="4 11" id="KW-1133">Transmembrane helix</keyword>
<evidence type="ECO:0000256" key="9">
    <source>
        <dbReference type="ARBA" id="ARBA00023180"/>
    </source>
</evidence>
<dbReference type="GO" id="GO:0005886">
    <property type="term" value="C:plasma membrane"/>
    <property type="evidence" value="ECO:0007669"/>
    <property type="project" value="UniProtKB-SubCell"/>
</dbReference>
<reference evidence="14" key="1">
    <citation type="submission" date="2025-08" db="UniProtKB">
        <authorList>
            <consortium name="RefSeq"/>
        </authorList>
    </citation>
    <scope>IDENTIFICATION</scope>
</reference>
<dbReference type="GO" id="GO:0001609">
    <property type="term" value="F:G protein-coupled adenosine receptor activity"/>
    <property type="evidence" value="ECO:0007669"/>
    <property type="project" value="InterPro"/>
</dbReference>
<dbReference type="KEGG" id="osn:115214066"/>
<feature type="domain" description="G-protein coupled receptors family 1 profile" evidence="12">
    <location>
        <begin position="22"/>
        <end position="280"/>
    </location>
</feature>
<evidence type="ECO:0000313" key="14">
    <source>
        <dbReference type="RefSeq" id="XP_029638967.1"/>
    </source>
</evidence>
<organism evidence="13 14">
    <name type="scientific">Octopus sinensis</name>
    <name type="common">East Asian common octopus</name>
    <dbReference type="NCBI Taxonomy" id="2607531"/>
    <lineage>
        <taxon>Eukaryota</taxon>
        <taxon>Metazoa</taxon>
        <taxon>Spiralia</taxon>
        <taxon>Lophotrochozoa</taxon>
        <taxon>Mollusca</taxon>
        <taxon>Cephalopoda</taxon>
        <taxon>Coleoidea</taxon>
        <taxon>Octopodiformes</taxon>
        <taxon>Octopoda</taxon>
        <taxon>Incirrata</taxon>
        <taxon>Octopodidae</taxon>
        <taxon>Octopus</taxon>
    </lineage>
</organism>
<evidence type="ECO:0000256" key="7">
    <source>
        <dbReference type="ARBA" id="ARBA00023157"/>
    </source>
</evidence>
<evidence type="ECO:0000256" key="5">
    <source>
        <dbReference type="ARBA" id="ARBA00023040"/>
    </source>
</evidence>
<dbReference type="PANTHER" id="PTHR24246:SF21">
    <property type="entry name" value="G-PROTEIN COUPLED RECEPTORS FAMILY 1 PROFILE DOMAIN-CONTAINING PROTEIN"/>
    <property type="match status" value="1"/>
</dbReference>
<keyword evidence="5" id="KW-0297">G-protein coupled receptor</keyword>
<dbReference type="InterPro" id="IPR001634">
    <property type="entry name" value="Adenosn_rcpt"/>
</dbReference>
<evidence type="ECO:0000256" key="4">
    <source>
        <dbReference type="ARBA" id="ARBA00022989"/>
    </source>
</evidence>
<keyword evidence="13" id="KW-1185">Reference proteome</keyword>
<keyword evidence="8" id="KW-0675">Receptor</keyword>
<name>A0A6P7SKI0_9MOLL</name>
<dbReference type="PRINTS" id="PR00424">
    <property type="entry name" value="ADENOSINER"/>
</dbReference>
<evidence type="ECO:0000256" key="2">
    <source>
        <dbReference type="ARBA" id="ARBA00022475"/>
    </source>
</evidence>
<gene>
    <name evidence="14" type="primary">LOC115214066</name>
</gene>
<feature type="transmembrane region" description="Helical" evidence="11">
    <location>
        <begin position="261"/>
        <end position="282"/>
    </location>
</feature>
<dbReference type="RefSeq" id="XP_029638967.1">
    <property type="nucleotide sequence ID" value="XM_029783107.2"/>
</dbReference>
<keyword evidence="3 11" id="KW-0812">Transmembrane</keyword>
<evidence type="ECO:0000259" key="12">
    <source>
        <dbReference type="PROSITE" id="PS50262"/>
    </source>
</evidence>
<evidence type="ECO:0000256" key="3">
    <source>
        <dbReference type="ARBA" id="ARBA00022692"/>
    </source>
</evidence>
<comment type="subcellular location">
    <subcellularLocation>
        <location evidence="1">Cell membrane</location>
        <topology evidence="1">Multi-pass membrane protein</topology>
    </subcellularLocation>
</comment>
<feature type="transmembrane region" description="Helical" evidence="11">
    <location>
        <begin position="6"/>
        <end position="30"/>
    </location>
</feature>
<proteinExistence type="predicted"/>
<feature type="transmembrane region" description="Helical" evidence="11">
    <location>
        <begin position="223"/>
        <end position="241"/>
    </location>
</feature>
<keyword evidence="9" id="KW-0325">Glycoprotein</keyword>
<protein>
    <submittedName>
        <fullName evidence="14">Adenosine receptor A2b-like</fullName>
    </submittedName>
</protein>
<keyword evidence="6 11" id="KW-0472">Membrane</keyword>
<feature type="transmembrane region" description="Helical" evidence="11">
    <location>
        <begin position="119"/>
        <end position="142"/>
    </location>
</feature>
<dbReference type="AlphaFoldDB" id="A0A6P7SKI0"/>
<dbReference type="InterPro" id="IPR017452">
    <property type="entry name" value="GPCR_Rhodpsn_7TM"/>
</dbReference>
<dbReference type="Pfam" id="PF00001">
    <property type="entry name" value="7tm_1"/>
    <property type="match status" value="1"/>
</dbReference>
<dbReference type="PROSITE" id="PS00237">
    <property type="entry name" value="G_PROTEIN_RECEP_F1_1"/>
    <property type="match status" value="1"/>
</dbReference>
<feature type="transmembrane region" description="Helical" evidence="11">
    <location>
        <begin position="162"/>
        <end position="186"/>
    </location>
</feature>
<dbReference type="PRINTS" id="PR00237">
    <property type="entry name" value="GPCRRHODOPSN"/>
</dbReference>
<dbReference type="Gene3D" id="1.20.1070.10">
    <property type="entry name" value="Rhodopsin 7-helix transmembrane proteins"/>
    <property type="match status" value="1"/>
</dbReference>
<dbReference type="PROSITE" id="PS50262">
    <property type="entry name" value="G_PROTEIN_RECEP_F1_2"/>
    <property type="match status" value="1"/>
</dbReference>
<evidence type="ECO:0000256" key="1">
    <source>
        <dbReference type="ARBA" id="ARBA00004651"/>
    </source>
</evidence>
<feature type="transmembrane region" description="Helical" evidence="11">
    <location>
        <begin position="42"/>
        <end position="66"/>
    </location>
</feature>
<dbReference type="PANTHER" id="PTHR24246">
    <property type="entry name" value="OLFACTORY RECEPTOR AND ADENOSINE RECEPTOR"/>
    <property type="match status" value="1"/>
</dbReference>
<evidence type="ECO:0000256" key="8">
    <source>
        <dbReference type="ARBA" id="ARBA00023170"/>
    </source>
</evidence>
<dbReference type="SMART" id="SM01381">
    <property type="entry name" value="7TM_GPCR_Srsx"/>
    <property type="match status" value="1"/>
</dbReference>
<evidence type="ECO:0000313" key="13">
    <source>
        <dbReference type="Proteomes" id="UP000515154"/>
    </source>
</evidence>
<keyword evidence="7" id="KW-1015">Disulfide bond</keyword>
<evidence type="ECO:0000256" key="10">
    <source>
        <dbReference type="ARBA" id="ARBA00023224"/>
    </source>
</evidence>
<dbReference type="InterPro" id="IPR000276">
    <property type="entry name" value="GPCR_Rhodpsn"/>
</dbReference>
<accession>A0A6P7SKI0</accession>